<gene>
    <name evidence="9" type="ORF">P43SY_007014</name>
</gene>
<dbReference type="InterPro" id="IPR013880">
    <property type="entry name" value="Yos1"/>
</dbReference>
<keyword evidence="10" id="KW-1185">Reference proteome</keyword>
<evidence type="ECO:0000256" key="7">
    <source>
        <dbReference type="ARBA" id="ARBA00024203"/>
    </source>
</evidence>
<dbReference type="GO" id="GO:0030134">
    <property type="term" value="C:COPII-coated ER to Golgi transport vesicle"/>
    <property type="evidence" value="ECO:0007669"/>
    <property type="project" value="TreeGrafter"/>
</dbReference>
<comment type="subcellular location">
    <subcellularLocation>
        <location evidence="1">Membrane</location>
    </subcellularLocation>
</comment>
<evidence type="ECO:0000256" key="4">
    <source>
        <dbReference type="ARBA" id="ARBA00022927"/>
    </source>
</evidence>
<dbReference type="AlphaFoldDB" id="A0AAD5LMD6"/>
<evidence type="ECO:0000256" key="1">
    <source>
        <dbReference type="ARBA" id="ARBA00004370"/>
    </source>
</evidence>
<organism evidence="9 10">
    <name type="scientific">Pythium insidiosum</name>
    <name type="common">Pythiosis disease agent</name>
    <dbReference type="NCBI Taxonomy" id="114742"/>
    <lineage>
        <taxon>Eukaryota</taxon>
        <taxon>Sar</taxon>
        <taxon>Stramenopiles</taxon>
        <taxon>Oomycota</taxon>
        <taxon>Peronosporomycetes</taxon>
        <taxon>Pythiales</taxon>
        <taxon>Pythiaceae</taxon>
        <taxon>Pythium</taxon>
    </lineage>
</organism>
<evidence type="ECO:0000256" key="5">
    <source>
        <dbReference type="ARBA" id="ARBA00022989"/>
    </source>
</evidence>
<evidence type="ECO:0000313" key="9">
    <source>
        <dbReference type="EMBL" id="KAJ0406406.1"/>
    </source>
</evidence>
<keyword evidence="5" id="KW-1133">Transmembrane helix</keyword>
<name>A0AAD5LMD6_PYTIN</name>
<keyword evidence="3" id="KW-0812">Transmembrane</keyword>
<dbReference type="PANTHER" id="PTHR15858:SF0">
    <property type="entry name" value="IMMEDIATE EARLY RESPONSE 3-INTERACTING PROTEIN 1"/>
    <property type="match status" value="1"/>
</dbReference>
<protein>
    <recommendedName>
        <fullName evidence="11">Immediate early response 3-interacting protein 1</fullName>
    </recommendedName>
</protein>
<dbReference type="GO" id="GO:0015031">
    <property type="term" value="P:protein transport"/>
    <property type="evidence" value="ECO:0007669"/>
    <property type="project" value="UniProtKB-KW"/>
</dbReference>
<dbReference type="Proteomes" id="UP001209570">
    <property type="component" value="Unassembled WGS sequence"/>
</dbReference>
<evidence type="ECO:0000256" key="8">
    <source>
        <dbReference type="SAM" id="SignalP"/>
    </source>
</evidence>
<dbReference type="EMBL" id="JAKCXM010000033">
    <property type="protein sequence ID" value="KAJ0406406.1"/>
    <property type="molecule type" value="Genomic_DNA"/>
</dbReference>
<dbReference type="PANTHER" id="PTHR15858">
    <property type="entry name" value="IMMEDIATE EARLY RESPONSE 3-INTERACTING PROTEIN 1"/>
    <property type="match status" value="1"/>
</dbReference>
<keyword evidence="6" id="KW-0472">Membrane</keyword>
<dbReference type="GO" id="GO:0000139">
    <property type="term" value="C:Golgi membrane"/>
    <property type="evidence" value="ECO:0007669"/>
    <property type="project" value="TreeGrafter"/>
</dbReference>
<proteinExistence type="inferred from homology"/>
<reference evidence="9" key="1">
    <citation type="submission" date="2021-12" db="EMBL/GenBank/DDBJ databases">
        <title>Prjna785345.</title>
        <authorList>
            <person name="Rujirawat T."/>
            <person name="Krajaejun T."/>
        </authorList>
    </citation>
    <scope>NUCLEOTIDE SEQUENCE</scope>
    <source>
        <strain evidence="9">Pi057C3</strain>
    </source>
</reference>
<dbReference type="GO" id="GO:0006888">
    <property type="term" value="P:endoplasmic reticulum to Golgi vesicle-mediated transport"/>
    <property type="evidence" value="ECO:0007669"/>
    <property type="project" value="TreeGrafter"/>
</dbReference>
<keyword evidence="4" id="KW-0653">Protein transport</keyword>
<dbReference type="Pfam" id="PF08571">
    <property type="entry name" value="Yos1"/>
    <property type="match status" value="1"/>
</dbReference>
<evidence type="ECO:0008006" key="11">
    <source>
        <dbReference type="Google" id="ProtNLM"/>
    </source>
</evidence>
<feature type="signal peptide" evidence="8">
    <location>
        <begin position="1"/>
        <end position="17"/>
    </location>
</feature>
<feature type="chain" id="PRO_5042112833" description="Immediate early response 3-interacting protein 1" evidence="8">
    <location>
        <begin position="18"/>
        <end position="82"/>
    </location>
</feature>
<evidence type="ECO:0000256" key="6">
    <source>
        <dbReference type="ARBA" id="ARBA00023136"/>
    </source>
</evidence>
<comment type="caution">
    <text evidence="9">The sequence shown here is derived from an EMBL/GenBank/DDBJ whole genome shotgun (WGS) entry which is preliminary data.</text>
</comment>
<sequence length="82" mass="9306">MGVLWGFFLSSLLLTNAVCILHEKRFLRKYGWDKVDASQGMTIRNQVVGFLVAVQYLRGLPFAAFRVSSELTMTHIEQTLNA</sequence>
<dbReference type="GO" id="GO:0005789">
    <property type="term" value="C:endoplasmic reticulum membrane"/>
    <property type="evidence" value="ECO:0007669"/>
    <property type="project" value="TreeGrafter"/>
</dbReference>
<keyword evidence="8" id="KW-0732">Signal</keyword>
<evidence type="ECO:0000256" key="3">
    <source>
        <dbReference type="ARBA" id="ARBA00022692"/>
    </source>
</evidence>
<comment type="similarity">
    <text evidence="7">Belongs to the YOS1 family.</text>
</comment>
<evidence type="ECO:0000256" key="2">
    <source>
        <dbReference type="ARBA" id="ARBA00022448"/>
    </source>
</evidence>
<accession>A0AAD5LMD6</accession>
<keyword evidence="2" id="KW-0813">Transport</keyword>
<evidence type="ECO:0000313" key="10">
    <source>
        <dbReference type="Proteomes" id="UP001209570"/>
    </source>
</evidence>